<dbReference type="SUPFAM" id="SSF63411">
    <property type="entry name" value="LuxS/MPP-like metallohydrolase"/>
    <property type="match status" value="1"/>
</dbReference>
<accession>A0AAE0KSP3</accession>
<feature type="transmembrane region" description="Helical" evidence="1">
    <location>
        <begin position="12"/>
        <end position="33"/>
    </location>
</feature>
<dbReference type="InterPro" id="IPR011249">
    <property type="entry name" value="Metalloenz_LuxS/M16"/>
</dbReference>
<dbReference type="EMBL" id="LGRX02018832">
    <property type="protein sequence ID" value="KAK3259352.1"/>
    <property type="molecule type" value="Genomic_DNA"/>
</dbReference>
<feature type="non-terminal residue" evidence="2">
    <location>
        <position position="1"/>
    </location>
</feature>
<keyword evidence="3" id="KW-1185">Reference proteome</keyword>
<dbReference type="GO" id="GO:0046872">
    <property type="term" value="F:metal ion binding"/>
    <property type="evidence" value="ECO:0007669"/>
    <property type="project" value="InterPro"/>
</dbReference>
<gene>
    <name evidence="2" type="ORF">CYMTET_31646</name>
</gene>
<evidence type="ECO:0000313" key="2">
    <source>
        <dbReference type="EMBL" id="KAK3259352.1"/>
    </source>
</evidence>
<organism evidence="2 3">
    <name type="scientific">Cymbomonas tetramitiformis</name>
    <dbReference type="NCBI Taxonomy" id="36881"/>
    <lineage>
        <taxon>Eukaryota</taxon>
        <taxon>Viridiplantae</taxon>
        <taxon>Chlorophyta</taxon>
        <taxon>Pyramimonadophyceae</taxon>
        <taxon>Pyramimonadales</taxon>
        <taxon>Pyramimonadaceae</taxon>
        <taxon>Cymbomonas</taxon>
    </lineage>
</organism>
<evidence type="ECO:0000313" key="3">
    <source>
        <dbReference type="Proteomes" id="UP001190700"/>
    </source>
</evidence>
<keyword evidence="1" id="KW-1133">Transmembrane helix</keyword>
<dbReference type="AlphaFoldDB" id="A0AAE0KSP3"/>
<name>A0AAE0KSP3_9CHLO</name>
<protein>
    <recommendedName>
        <fullName evidence="4">DUF445 domain-containing protein</fullName>
    </recommendedName>
</protein>
<feature type="transmembrane region" description="Helical" evidence="1">
    <location>
        <begin position="188"/>
        <end position="211"/>
    </location>
</feature>
<dbReference type="PANTHER" id="PTHR35791:SF1">
    <property type="entry name" value="UPF0754 MEMBRANE PROTEIN YHEB"/>
    <property type="match status" value="1"/>
</dbReference>
<dbReference type="PANTHER" id="PTHR35791">
    <property type="entry name" value="UPF0754 MEMBRANE PROTEIN YHEB"/>
    <property type="match status" value="1"/>
</dbReference>
<comment type="caution">
    <text evidence="2">The sequence shown here is derived from an EMBL/GenBank/DDBJ whole genome shotgun (WGS) entry which is preliminary data.</text>
</comment>
<reference evidence="2 3" key="1">
    <citation type="journal article" date="2015" name="Genome Biol. Evol.">
        <title>Comparative Genomics of a Bacterivorous Green Alga Reveals Evolutionary Causalities and Consequences of Phago-Mixotrophic Mode of Nutrition.</title>
        <authorList>
            <person name="Burns J.A."/>
            <person name="Paasch A."/>
            <person name="Narechania A."/>
            <person name="Kim E."/>
        </authorList>
    </citation>
    <scope>NUCLEOTIDE SEQUENCE [LARGE SCALE GENOMIC DNA]</scope>
    <source>
        <strain evidence="2 3">PLY_AMNH</strain>
    </source>
</reference>
<dbReference type="Proteomes" id="UP001190700">
    <property type="component" value="Unassembled WGS sequence"/>
</dbReference>
<keyword evidence="1" id="KW-0472">Membrane</keyword>
<evidence type="ECO:0008006" key="4">
    <source>
        <dbReference type="Google" id="ProtNLM"/>
    </source>
</evidence>
<proteinExistence type="predicted"/>
<keyword evidence="1" id="KW-0812">Transmembrane</keyword>
<sequence>SLIYAFYDAFWVLPAFGFLVGWATNFLALFVIFNPVKPIEIRVCGWHACTLHGVFMKRQDEVSTEFSKVVCEVFVNAVHLWEEMLFGEKSEAFFQLLRKHTNTFIDELLGSKKVFVNLLLGTDKFERIRAGMVNELCAEFENVIPYGYAYTDEAMRMQETIEEKMKGLSPEDFEGVLHPAFEEDEIKLIAVGGLFGAIIGLIQEYIFSFLVG</sequence>
<evidence type="ECO:0000256" key="1">
    <source>
        <dbReference type="SAM" id="Phobius"/>
    </source>
</evidence>